<evidence type="ECO:0000313" key="2">
    <source>
        <dbReference type="Proteomes" id="UP000281553"/>
    </source>
</evidence>
<dbReference type="Proteomes" id="UP000281553">
    <property type="component" value="Unassembled WGS sequence"/>
</dbReference>
<reference evidence="1 2" key="1">
    <citation type="submission" date="2018-11" db="EMBL/GenBank/DDBJ databases">
        <authorList>
            <consortium name="Pathogen Informatics"/>
        </authorList>
    </citation>
    <scope>NUCLEOTIDE SEQUENCE [LARGE SCALE GENOMIC DNA]</scope>
</reference>
<sequence length="179" mass="20178">MAEGESWSHLGDVYNGTYQRSSTTGYFYAFMDFKPEVFSSSSSLSRLFMMQQTAQQLQSDALSYTPRRVNTFWYIFLKYVNDAFMGASETKSTVTAALLSYKGPFKVITKYRTICGIGHQDLAPCKHVIFDNNTGTVTVTVDVYRGDINGERYGIFTCQSEDIEDLHHVVDFGVETPTA</sequence>
<proteinExistence type="predicted"/>
<accession>A0A3P6SNK1</accession>
<gene>
    <name evidence="1" type="ORF">DILT_LOCUS2176</name>
</gene>
<name>A0A3P6SNK1_DIBLA</name>
<dbReference type="OrthoDB" id="10364784at2759"/>
<keyword evidence="2" id="KW-1185">Reference proteome</keyword>
<dbReference type="AlphaFoldDB" id="A0A3P6SNK1"/>
<protein>
    <submittedName>
        <fullName evidence="1">Uncharacterized protein</fullName>
    </submittedName>
</protein>
<dbReference type="EMBL" id="UYRU01041768">
    <property type="protein sequence ID" value="VDK69630.1"/>
    <property type="molecule type" value="Genomic_DNA"/>
</dbReference>
<organism evidence="1 2">
    <name type="scientific">Dibothriocephalus latus</name>
    <name type="common">Fish tapeworm</name>
    <name type="synonym">Diphyllobothrium latum</name>
    <dbReference type="NCBI Taxonomy" id="60516"/>
    <lineage>
        <taxon>Eukaryota</taxon>
        <taxon>Metazoa</taxon>
        <taxon>Spiralia</taxon>
        <taxon>Lophotrochozoa</taxon>
        <taxon>Platyhelminthes</taxon>
        <taxon>Cestoda</taxon>
        <taxon>Eucestoda</taxon>
        <taxon>Diphyllobothriidea</taxon>
        <taxon>Diphyllobothriidae</taxon>
        <taxon>Dibothriocephalus</taxon>
    </lineage>
</organism>
<evidence type="ECO:0000313" key="1">
    <source>
        <dbReference type="EMBL" id="VDK69630.1"/>
    </source>
</evidence>